<evidence type="ECO:0000256" key="6">
    <source>
        <dbReference type="ARBA" id="ARBA00022679"/>
    </source>
</evidence>
<keyword evidence="11 12" id="KW-0472">Membrane</keyword>
<dbReference type="Pfam" id="PF02434">
    <property type="entry name" value="Fringe"/>
    <property type="match status" value="1"/>
</dbReference>
<dbReference type="InterPro" id="IPR026050">
    <property type="entry name" value="C1GALT1/C1GALT1_chp1"/>
</dbReference>
<evidence type="ECO:0000256" key="9">
    <source>
        <dbReference type="ARBA" id="ARBA00022968"/>
    </source>
</evidence>
<evidence type="ECO:0000313" key="15">
    <source>
        <dbReference type="Proteomes" id="UP001208570"/>
    </source>
</evidence>
<dbReference type="Proteomes" id="UP001208570">
    <property type="component" value="Unassembled WGS sequence"/>
</dbReference>
<evidence type="ECO:0000256" key="3">
    <source>
        <dbReference type="ARBA" id="ARBA00006462"/>
    </source>
</evidence>
<dbReference type="PANTHER" id="PTHR23033">
    <property type="entry name" value="BETA1,3-GALACTOSYLTRANSFERASE"/>
    <property type="match status" value="1"/>
</dbReference>
<evidence type="ECO:0000256" key="12">
    <source>
        <dbReference type="SAM" id="Phobius"/>
    </source>
</evidence>
<evidence type="ECO:0000256" key="7">
    <source>
        <dbReference type="ARBA" id="ARBA00022692"/>
    </source>
</evidence>
<dbReference type="GO" id="GO:0016020">
    <property type="term" value="C:membrane"/>
    <property type="evidence" value="ECO:0007669"/>
    <property type="project" value="UniProtKB-SubCell"/>
</dbReference>
<evidence type="ECO:0000256" key="5">
    <source>
        <dbReference type="ARBA" id="ARBA00022676"/>
    </source>
</evidence>
<dbReference type="EMBL" id="JAODUP010000424">
    <property type="protein sequence ID" value="KAK2150092.1"/>
    <property type="molecule type" value="Genomic_DNA"/>
</dbReference>
<keyword evidence="6" id="KW-0808">Transferase</keyword>
<keyword evidence="7 12" id="KW-0812">Transmembrane</keyword>
<reference evidence="14" key="1">
    <citation type="journal article" date="2023" name="Mol. Biol. Evol.">
        <title>Third-Generation Sequencing Reveals the Adaptive Role of the Epigenome in Three Deep-Sea Polychaetes.</title>
        <authorList>
            <person name="Perez M."/>
            <person name="Aroh O."/>
            <person name="Sun Y."/>
            <person name="Lan Y."/>
            <person name="Juniper S.K."/>
            <person name="Young C.R."/>
            <person name="Angers B."/>
            <person name="Qian P.Y."/>
        </authorList>
    </citation>
    <scope>NUCLEOTIDE SEQUENCE</scope>
    <source>
        <strain evidence="14">P08H-3</strain>
    </source>
</reference>
<dbReference type="Gene3D" id="3.90.550.50">
    <property type="match status" value="1"/>
</dbReference>
<comment type="subcellular location">
    <subcellularLocation>
        <location evidence="1">Membrane</location>
        <topology evidence="1">Single-pass type II membrane protein</topology>
    </subcellularLocation>
</comment>
<keyword evidence="5" id="KW-0328">Glycosyltransferase</keyword>
<dbReference type="PANTHER" id="PTHR23033:SF14">
    <property type="entry name" value="GLYCOPROTEIN-N-ACETYLGALACTOSAMINE 3-BETA-GALACTOSYLTRANSFERASE 1-RELATED"/>
    <property type="match status" value="1"/>
</dbReference>
<evidence type="ECO:0000256" key="2">
    <source>
        <dbReference type="ARBA" id="ARBA00004922"/>
    </source>
</evidence>
<sequence length="289" mass="31767">MRSSEVLRTYNKVSTSRYGFVQGQELMTRKPLFHTMIWRSSIPARGKKFRDVGLVGVVTVKCWFALFLLLILASTAVFYFVYPSRYAPQSNVTVTCLIMTSAGAMATKATAIDKTWASRCTAVYYFYQGGPNELATTLRNVYAVDDVTSIQPIAVALNATDATSWYLTADDGTYVSYEKLQRLLSIKQTSTGAVYVGNDITSPRVGAFVLNRAAARTILNGSKSVKTPNMIGSIRNALNVTNKDAVSGFVINNPLLTNDAQQMANMAQTCAFENVTVEQMYSFYVIGST</sequence>
<comment type="pathway">
    <text evidence="2">Protein modification; protein glycosylation.</text>
</comment>
<protein>
    <recommendedName>
        <fullName evidence="4">N-acetylgalactosaminide beta-1,3-galactosyltransferase</fullName>
        <ecNumber evidence="4">2.4.1.122</ecNumber>
    </recommendedName>
</protein>
<dbReference type="GO" id="GO:0016263">
    <property type="term" value="F:glycoprotein-N-acetylgalactosamine 3-beta-galactosyltransferase activity"/>
    <property type="evidence" value="ECO:0007669"/>
    <property type="project" value="UniProtKB-EC"/>
</dbReference>
<name>A0AAD9JC42_9ANNE</name>
<dbReference type="AlphaFoldDB" id="A0AAD9JC42"/>
<comment type="similarity">
    <text evidence="3">Belongs to the glycosyltransferase 31 family. Beta3-Gal-T subfamily.</text>
</comment>
<evidence type="ECO:0000256" key="1">
    <source>
        <dbReference type="ARBA" id="ARBA00004606"/>
    </source>
</evidence>
<feature type="domain" description="Fringe-like glycosyltransferase" evidence="13">
    <location>
        <begin position="108"/>
        <end position="199"/>
    </location>
</feature>
<dbReference type="InterPro" id="IPR003378">
    <property type="entry name" value="Fringe-like_glycosylTrfase"/>
</dbReference>
<keyword evidence="10 12" id="KW-1133">Transmembrane helix</keyword>
<gene>
    <name evidence="14" type="ORF">LSH36_424g02118</name>
</gene>
<dbReference type="GO" id="GO:0000166">
    <property type="term" value="F:nucleotide binding"/>
    <property type="evidence" value="ECO:0007669"/>
    <property type="project" value="UniProtKB-KW"/>
</dbReference>
<evidence type="ECO:0000256" key="8">
    <source>
        <dbReference type="ARBA" id="ARBA00022741"/>
    </source>
</evidence>
<evidence type="ECO:0000256" key="10">
    <source>
        <dbReference type="ARBA" id="ARBA00022989"/>
    </source>
</evidence>
<keyword evidence="9" id="KW-0735">Signal-anchor</keyword>
<dbReference type="EC" id="2.4.1.122" evidence="4"/>
<evidence type="ECO:0000256" key="4">
    <source>
        <dbReference type="ARBA" id="ARBA00012557"/>
    </source>
</evidence>
<keyword evidence="15" id="KW-1185">Reference proteome</keyword>
<feature type="transmembrane region" description="Helical" evidence="12">
    <location>
        <begin position="52"/>
        <end position="82"/>
    </location>
</feature>
<comment type="caution">
    <text evidence="14">The sequence shown here is derived from an EMBL/GenBank/DDBJ whole genome shotgun (WGS) entry which is preliminary data.</text>
</comment>
<organism evidence="14 15">
    <name type="scientific">Paralvinella palmiformis</name>
    <dbReference type="NCBI Taxonomy" id="53620"/>
    <lineage>
        <taxon>Eukaryota</taxon>
        <taxon>Metazoa</taxon>
        <taxon>Spiralia</taxon>
        <taxon>Lophotrochozoa</taxon>
        <taxon>Annelida</taxon>
        <taxon>Polychaeta</taxon>
        <taxon>Sedentaria</taxon>
        <taxon>Canalipalpata</taxon>
        <taxon>Terebellida</taxon>
        <taxon>Terebelliformia</taxon>
        <taxon>Alvinellidae</taxon>
        <taxon>Paralvinella</taxon>
    </lineage>
</organism>
<evidence type="ECO:0000313" key="14">
    <source>
        <dbReference type="EMBL" id="KAK2150092.1"/>
    </source>
</evidence>
<evidence type="ECO:0000259" key="13">
    <source>
        <dbReference type="Pfam" id="PF02434"/>
    </source>
</evidence>
<evidence type="ECO:0000256" key="11">
    <source>
        <dbReference type="ARBA" id="ARBA00023136"/>
    </source>
</evidence>
<keyword evidence="8" id="KW-0547">Nucleotide-binding</keyword>
<proteinExistence type="inferred from homology"/>
<accession>A0AAD9JC42</accession>